<dbReference type="Gene3D" id="4.10.60.10">
    <property type="entry name" value="Zinc finger, CCHC-type"/>
    <property type="match status" value="1"/>
</dbReference>
<reference evidence="3" key="1">
    <citation type="journal article" date="2022" name="Int. J. Mol. Sci.">
        <title>Draft Genome of Tanacetum Coccineum: Genomic Comparison of Closely Related Tanacetum-Family Plants.</title>
        <authorList>
            <person name="Yamashiro T."/>
            <person name="Shiraishi A."/>
            <person name="Nakayama K."/>
            <person name="Satake H."/>
        </authorList>
    </citation>
    <scope>NUCLEOTIDE SEQUENCE</scope>
</reference>
<feature type="domain" description="CCHC-type" evidence="2">
    <location>
        <begin position="286"/>
        <end position="301"/>
    </location>
</feature>
<dbReference type="SUPFAM" id="SSF57756">
    <property type="entry name" value="Retrovirus zinc finger-like domains"/>
    <property type="match status" value="1"/>
</dbReference>
<evidence type="ECO:0000256" key="1">
    <source>
        <dbReference type="PROSITE-ProRule" id="PRU00047"/>
    </source>
</evidence>
<keyword evidence="1" id="KW-0479">Metal-binding</keyword>
<reference evidence="3" key="2">
    <citation type="submission" date="2022-01" db="EMBL/GenBank/DDBJ databases">
        <authorList>
            <person name="Yamashiro T."/>
            <person name="Shiraishi A."/>
            <person name="Satake H."/>
            <person name="Nakayama K."/>
        </authorList>
    </citation>
    <scope>NUCLEOTIDE SEQUENCE</scope>
</reference>
<dbReference type="PROSITE" id="PS50158">
    <property type="entry name" value="ZF_CCHC"/>
    <property type="match status" value="1"/>
</dbReference>
<name>A0ABQ5IPL3_9ASTR</name>
<comment type="caution">
    <text evidence="3">The sequence shown here is derived from an EMBL/GenBank/DDBJ whole genome shotgun (WGS) entry which is preliminary data.</text>
</comment>
<protein>
    <submittedName>
        <fullName evidence="3">Retrovirus-related pol polyprotein from transposon TNT 1-94</fullName>
    </submittedName>
</protein>
<dbReference type="InterPro" id="IPR036875">
    <property type="entry name" value="Znf_CCHC_sf"/>
</dbReference>
<keyword evidence="1" id="KW-0863">Zinc-finger</keyword>
<dbReference type="Pfam" id="PF00098">
    <property type="entry name" value="zf-CCHC"/>
    <property type="match status" value="1"/>
</dbReference>
<proteinExistence type="predicted"/>
<dbReference type="SMART" id="SM00343">
    <property type="entry name" value="ZnF_C2HC"/>
    <property type="match status" value="1"/>
</dbReference>
<accession>A0ABQ5IPL3</accession>
<sequence length="690" mass="78854">MLTLAENVIVAGTNNRPFMLDKTQYSSWASRMLLNIKGKENRKLLVNSVLNGPFKYGTVTVPGTQTTPATVRARTYDELTDIAKIRESCDIKATNIERESKLYDEFDMFTSVSEETIYTYYLRFAQLINDMHSIRMTMKPIQIYTKFINHLQPEWSKFFTDVKLAKDLHITNFDHLYGYLRQYEAHANEEFYQPPDAHHSSVICHQSYQAPVYHPSSQASFPQLDSGLVVPSFLPLDDPISIKVQTVQGRQTQGYAGSGVRSNATISSINRNGGTSIACQTKVTCCYNCQEEGHVARQCTKPKRPRNSTWFKEKAMLAEALESGVALDEEHMAFLADTRDTVSTGQASQELVITSAFQTADLDAFDSDYDEAPSTSVVLIAKLSASKIVSSLYCGNTIVKKHDALFVVDTEETLELAEESRLSKHFVKHFMPQNQLSVEQAFWLPISKPVSKIPPVQPEPVLKEIPRELSTISLVKDSFNKMRSHVNDFESMVTVRTKYFHMFDQCLHKEITDMKEVFTQMETEVAKCFVERKTFEIKEKELIIENEHLLEHIICQDVMSVVMHADVESKKMFPANNNSLEHDNLEAELLKKENNRLLELLISQDLVHTHMNTLASVANHRNMEKSYLEEYNENLELRAKLSKKNDMVEKTVYNELSKKCARMENRCISLEIKMKLKVPINTSTRNITLI</sequence>
<organism evidence="3 4">
    <name type="scientific">Tanacetum coccineum</name>
    <dbReference type="NCBI Taxonomy" id="301880"/>
    <lineage>
        <taxon>Eukaryota</taxon>
        <taxon>Viridiplantae</taxon>
        <taxon>Streptophyta</taxon>
        <taxon>Embryophyta</taxon>
        <taxon>Tracheophyta</taxon>
        <taxon>Spermatophyta</taxon>
        <taxon>Magnoliopsida</taxon>
        <taxon>eudicotyledons</taxon>
        <taxon>Gunneridae</taxon>
        <taxon>Pentapetalae</taxon>
        <taxon>asterids</taxon>
        <taxon>campanulids</taxon>
        <taxon>Asterales</taxon>
        <taxon>Asteraceae</taxon>
        <taxon>Asteroideae</taxon>
        <taxon>Anthemideae</taxon>
        <taxon>Anthemidinae</taxon>
        <taxon>Tanacetum</taxon>
    </lineage>
</organism>
<keyword evidence="1" id="KW-0862">Zinc</keyword>
<dbReference type="Proteomes" id="UP001151760">
    <property type="component" value="Unassembled WGS sequence"/>
</dbReference>
<keyword evidence="4" id="KW-1185">Reference proteome</keyword>
<dbReference type="EMBL" id="BQNB010020990">
    <property type="protein sequence ID" value="GJU01716.1"/>
    <property type="molecule type" value="Genomic_DNA"/>
</dbReference>
<gene>
    <name evidence="3" type="ORF">Tco_1112054</name>
</gene>
<evidence type="ECO:0000313" key="4">
    <source>
        <dbReference type="Proteomes" id="UP001151760"/>
    </source>
</evidence>
<evidence type="ECO:0000259" key="2">
    <source>
        <dbReference type="PROSITE" id="PS50158"/>
    </source>
</evidence>
<dbReference type="InterPro" id="IPR001878">
    <property type="entry name" value="Znf_CCHC"/>
</dbReference>
<evidence type="ECO:0000313" key="3">
    <source>
        <dbReference type="EMBL" id="GJU01716.1"/>
    </source>
</evidence>